<dbReference type="eggNOG" id="COG4960">
    <property type="taxonomic scope" value="Bacteria"/>
</dbReference>
<dbReference type="Proteomes" id="UP000009315">
    <property type="component" value="Unassembled WGS sequence"/>
</dbReference>
<accession>K8DX14</accession>
<feature type="transmembrane region" description="Helical" evidence="2">
    <location>
        <begin position="149"/>
        <end position="166"/>
    </location>
</feature>
<feature type="domain" description="Prepilin type IV endopeptidase peptidase" evidence="3">
    <location>
        <begin position="6"/>
        <end position="108"/>
    </location>
</feature>
<dbReference type="GO" id="GO:0005886">
    <property type="term" value="C:plasma membrane"/>
    <property type="evidence" value="ECO:0007669"/>
    <property type="project" value="TreeGrafter"/>
</dbReference>
<dbReference type="PANTHER" id="PTHR30487:SF0">
    <property type="entry name" value="PREPILIN LEADER PEPTIDASE_N-METHYLTRANSFERASE-RELATED"/>
    <property type="match status" value="1"/>
</dbReference>
<reference evidence="4 5" key="1">
    <citation type="journal article" date="2013" name="Genome Announc.">
        <title>Genome Sequence of the Sulfate-Reducing Bacterium Desulfotomaculum hydrothermale Lam5(T).</title>
        <authorList>
            <person name="Amin O."/>
            <person name="Fardeau M.L."/>
            <person name="Valette O."/>
            <person name="Hirschler-Rea A."/>
            <person name="Barbe V."/>
            <person name="Medigue C."/>
            <person name="Vacherie B."/>
            <person name="Ollivier B."/>
            <person name="Bertin P.N."/>
            <person name="Dolla A."/>
        </authorList>
    </citation>
    <scope>NUCLEOTIDE SEQUENCE [LARGE SCALE GENOMIC DNA]</scope>
    <source>
        <strain evidence="5">Lam5 / DSM 18033</strain>
    </source>
</reference>
<keyword evidence="5" id="KW-1185">Reference proteome</keyword>
<keyword evidence="2" id="KW-0812">Transmembrane</keyword>
<protein>
    <submittedName>
        <fullName evidence="4">Peptidase A24A prepilin type IV</fullName>
    </submittedName>
</protein>
<feature type="transmembrane region" description="Helical" evidence="2">
    <location>
        <begin position="124"/>
        <end position="143"/>
    </location>
</feature>
<dbReference type="Pfam" id="PF01478">
    <property type="entry name" value="Peptidase_A24"/>
    <property type="match status" value="1"/>
</dbReference>
<dbReference type="PANTHER" id="PTHR30487">
    <property type="entry name" value="TYPE 4 PREPILIN-LIKE PROTEINS LEADER PEPTIDE-PROCESSING ENZYME"/>
    <property type="match status" value="1"/>
</dbReference>
<evidence type="ECO:0000313" key="5">
    <source>
        <dbReference type="Proteomes" id="UP000009315"/>
    </source>
</evidence>
<dbReference type="AlphaFoldDB" id="K8DX14"/>
<gene>
    <name evidence="4" type="ORF">DESHY_10189</name>
</gene>
<comment type="similarity">
    <text evidence="1">Belongs to the peptidase A24 family.</text>
</comment>
<dbReference type="OrthoDB" id="5508079at2"/>
<dbReference type="GO" id="GO:0006465">
    <property type="term" value="P:signal peptide processing"/>
    <property type="evidence" value="ECO:0007669"/>
    <property type="project" value="TreeGrafter"/>
</dbReference>
<dbReference type="TCDB" id="1.A.54.5.1">
    <property type="family name" value="the presenilin er ca(2+) leak channel (presenilin) family"/>
</dbReference>
<sequence>MLPDMAIVVVILISVYTDLRYRKIYNALLLPAFLLALLYHGSSGGLSGLLTSLQGTLLGLVLLFIPFVLGGMGAGDVKLLAVIGAWQGPQFVWFCFLCTALVGGLIAIVQLAKSGRLLTTFKMIILTFIPGMPKVNTFGTLATAKAGDAFPYGMAIAAGTLATYILR</sequence>
<feature type="transmembrane region" description="Helical" evidence="2">
    <location>
        <begin position="91"/>
        <end position="112"/>
    </location>
</feature>
<evidence type="ECO:0000256" key="2">
    <source>
        <dbReference type="SAM" id="Phobius"/>
    </source>
</evidence>
<dbReference type="GO" id="GO:0004190">
    <property type="term" value="F:aspartic-type endopeptidase activity"/>
    <property type="evidence" value="ECO:0007669"/>
    <property type="project" value="InterPro"/>
</dbReference>
<dbReference type="STRING" id="1121428.DESHY_10189"/>
<keyword evidence="2" id="KW-0472">Membrane</keyword>
<evidence type="ECO:0000259" key="3">
    <source>
        <dbReference type="Pfam" id="PF01478"/>
    </source>
</evidence>
<dbReference type="Gene3D" id="1.20.120.1220">
    <property type="match status" value="1"/>
</dbReference>
<dbReference type="EMBL" id="CAOS01000001">
    <property type="protein sequence ID" value="CCO07029.1"/>
    <property type="molecule type" value="Genomic_DNA"/>
</dbReference>
<evidence type="ECO:0000256" key="1">
    <source>
        <dbReference type="ARBA" id="ARBA00005801"/>
    </source>
</evidence>
<keyword evidence="2" id="KW-1133">Transmembrane helix</keyword>
<proteinExistence type="inferred from homology"/>
<organism evidence="4 5">
    <name type="scientific">Desulforamulus hydrothermalis Lam5 = DSM 18033</name>
    <dbReference type="NCBI Taxonomy" id="1121428"/>
    <lineage>
        <taxon>Bacteria</taxon>
        <taxon>Bacillati</taxon>
        <taxon>Bacillota</taxon>
        <taxon>Clostridia</taxon>
        <taxon>Eubacteriales</taxon>
        <taxon>Peptococcaceae</taxon>
        <taxon>Desulforamulus</taxon>
    </lineage>
</organism>
<feature type="transmembrane region" description="Helical" evidence="2">
    <location>
        <begin position="57"/>
        <end position="85"/>
    </location>
</feature>
<feature type="transmembrane region" description="Helical" evidence="2">
    <location>
        <begin position="27"/>
        <end position="50"/>
    </location>
</feature>
<evidence type="ECO:0000313" key="4">
    <source>
        <dbReference type="EMBL" id="CCO07029.1"/>
    </source>
</evidence>
<comment type="caution">
    <text evidence="4">The sequence shown here is derived from an EMBL/GenBank/DDBJ whole genome shotgun (WGS) entry which is preliminary data.</text>
</comment>
<name>K8DX14_9FIRM</name>
<dbReference type="InterPro" id="IPR000045">
    <property type="entry name" value="Prepilin_IV_endopep_pep"/>
</dbReference>
<dbReference type="InterPro" id="IPR050882">
    <property type="entry name" value="Prepilin_peptidase/N-MTase"/>
</dbReference>